<dbReference type="Gene3D" id="1.10.260.40">
    <property type="entry name" value="lambda repressor-like DNA-binding domains"/>
    <property type="match status" value="1"/>
</dbReference>
<dbReference type="HOGENOM" id="CLU_066192_31_8_9"/>
<dbReference type="PANTHER" id="PTHR37301:SF1">
    <property type="entry name" value="DNA-BINDING PROTEIN"/>
    <property type="match status" value="1"/>
</dbReference>
<sequence>MIRVNIDKILSQKNKTVYWLGKEANITQYNLGKLVKNQTNSIKFDSLEKICDVLECDISDILEITKDTEINKKAEEK</sequence>
<dbReference type="Pfam" id="PF13443">
    <property type="entry name" value="HTH_26"/>
    <property type="match status" value="1"/>
</dbReference>
<dbReference type="InterPro" id="IPR001387">
    <property type="entry name" value="Cro/C1-type_HTH"/>
</dbReference>
<dbReference type="KEGG" id="csq:CSCA_3050"/>
<evidence type="ECO:0000313" key="3">
    <source>
        <dbReference type="Proteomes" id="UP000033115"/>
    </source>
</evidence>
<dbReference type="InterPro" id="IPR010982">
    <property type="entry name" value="Lambda_DNA-bd_dom_sf"/>
</dbReference>
<reference evidence="2 3" key="1">
    <citation type="journal article" date="2015" name="J. Biotechnol.">
        <title>Complete genome sequence of a malodorant-producing acetogen, Clostridium scatologenes ATCC 25775(T).</title>
        <authorList>
            <person name="Zhu Z."/>
            <person name="Guo T."/>
            <person name="Zheng H."/>
            <person name="Song T."/>
            <person name="Ouyang P."/>
            <person name="Xie J."/>
        </authorList>
    </citation>
    <scope>NUCLEOTIDE SEQUENCE [LARGE SCALE GENOMIC DNA]</scope>
    <source>
        <strain evidence="2 3">ATCC 25775</strain>
    </source>
</reference>
<dbReference type="RefSeq" id="WP_029160965.1">
    <property type="nucleotide sequence ID" value="NZ_CP009933.1"/>
</dbReference>
<dbReference type="STRING" id="1548.CSCA_3050"/>
<dbReference type="PROSITE" id="PS50943">
    <property type="entry name" value="HTH_CROC1"/>
    <property type="match status" value="1"/>
</dbReference>
<dbReference type="GO" id="GO:0003677">
    <property type="term" value="F:DNA binding"/>
    <property type="evidence" value="ECO:0007669"/>
    <property type="project" value="InterPro"/>
</dbReference>
<evidence type="ECO:0000313" key="2">
    <source>
        <dbReference type="EMBL" id="AKA70175.1"/>
    </source>
</evidence>
<dbReference type="Proteomes" id="UP000033115">
    <property type="component" value="Chromosome"/>
</dbReference>
<evidence type="ECO:0000259" key="1">
    <source>
        <dbReference type="PROSITE" id="PS50943"/>
    </source>
</evidence>
<gene>
    <name evidence="2" type="ORF">CSCA_3050</name>
</gene>
<accession>A0A0E3M6Z4</accession>
<protein>
    <submittedName>
        <fullName evidence="2">Cro/CI family transcriptional regulator-like protein</fullName>
    </submittedName>
</protein>
<name>A0A0E3M6Z4_CLOSL</name>
<proteinExistence type="predicted"/>
<keyword evidence="3" id="KW-1185">Reference proteome</keyword>
<organism evidence="2 3">
    <name type="scientific">Clostridium scatologenes</name>
    <dbReference type="NCBI Taxonomy" id="1548"/>
    <lineage>
        <taxon>Bacteria</taxon>
        <taxon>Bacillati</taxon>
        <taxon>Bacillota</taxon>
        <taxon>Clostridia</taxon>
        <taxon>Eubacteriales</taxon>
        <taxon>Clostridiaceae</taxon>
        <taxon>Clostridium</taxon>
    </lineage>
</organism>
<dbReference type="PANTHER" id="PTHR37301">
    <property type="entry name" value="DNA-BINDING PROTEIN-RELATED"/>
    <property type="match status" value="1"/>
</dbReference>
<dbReference type="EMBL" id="CP009933">
    <property type="protein sequence ID" value="AKA70175.1"/>
    <property type="molecule type" value="Genomic_DNA"/>
</dbReference>
<dbReference type="SUPFAM" id="SSF47413">
    <property type="entry name" value="lambda repressor-like DNA-binding domains"/>
    <property type="match status" value="1"/>
</dbReference>
<feature type="domain" description="HTH cro/C1-type" evidence="1">
    <location>
        <begin position="20"/>
        <end position="61"/>
    </location>
</feature>
<dbReference type="AlphaFoldDB" id="A0A0E3M6Z4"/>